<evidence type="ECO:0000313" key="4">
    <source>
        <dbReference type="Proteomes" id="UP000515679"/>
    </source>
</evidence>
<evidence type="ECO:0000256" key="1">
    <source>
        <dbReference type="SAM" id="SignalP"/>
    </source>
</evidence>
<evidence type="ECO:0000259" key="2">
    <source>
        <dbReference type="Pfam" id="PF07833"/>
    </source>
</evidence>
<feature type="chain" id="PRO_5028919695" evidence="1">
    <location>
        <begin position="25"/>
        <end position="88"/>
    </location>
</feature>
<dbReference type="SUPFAM" id="SSF55383">
    <property type="entry name" value="Copper amine oxidase, domain N"/>
    <property type="match status" value="1"/>
</dbReference>
<evidence type="ECO:0000313" key="3">
    <source>
        <dbReference type="EMBL" id="QMV44484.1"/>
    </source>
</evidence>
<sequence length="88" mass="9522">MKKWLVLLFVVTGMLFLSAGIVSAAKAEALTPKLILDGKALEPQVPPVVMDSTVMIPVRIATSSLGYKVDYDNKKKQVTVSSGSKKWS</sequence>
<dbReference type="Gene3D" id="3.30.457.10">
    <property type="entry name" value="Copper amine oxidase-like, N-terminal domain"/>
    <property type="match status" value="1"/>
</dbReference>
<dbReference type="InterPro" id="IPR036582">
    <property type="entry name" value="Mao_N_sf"/>
</dbReference>
<feature type="domain" description="Copper amine oxidase-like N-terminal" evidence="2">
    <location>
        <begin position="36"/>
        <end position="86"/>
    </location>
</feature>
<dbReference type="AlphaFoldDB" id="A0A7G5C5K0"/>
<dbReference type="Proteomes" id="UP000515679">
    <property type="component" value="Chromosome"/>
</dbReference>
<feature type="signal peptide" evidence="1">
    <location>
        <begin position="1"/>
        <end position="24"/>
    </location>
</feature>
<dbReference type="InterPro" id="IPR012854">
    <property type="entry name" value="Cu_amine_oxidase-like_N"/>
</dbReference>
<keyword evidence="1" id="KW-0732">Signal</keyword>
<reference evidence="3 4" key="1">
    <citation type="submission" date="2019-07" db="EMBL/GenBank/DDBJ databases">
        <authorList>
            <person name="Kim J.K."/>
            <person name="Cheong H.-M."/>
            <person name="Choi Y."/>
            <person name="Hwang K.J."/>
            <person name="Lee S."/>
            <person name="Choi C."/>
        </authorList>
    </citation>
    <scope>NUCLEOTIDE SEQUENCE [LARGE SCALE GENOMIC DNA]</scope>
    <source>
        <strain evidence="3 4">KS 22</strain>
    </source>
</reference>
<organism evidence="3 4">
    <name type="scientific">Cohnella cholangitidis</name>
    <dbReference type="NCBI Taxonomy" id="2598458"/>
    <lineage>
        <taxon>Bacteria</taxon>
        <taxon>Bacillati</taxon>
        <taxon>Bacillota</taxon>
        <taxon>Bacilli</taxon>
        <taxon>Bacillales</taxon>
        <taxon>Paenibacillaceae</taxon>
        <taxon>Cohnella</taxon>
    </lineage>
</organism>
<protein>
    <submittedName>
        <fullName evidence="3">Copper amine oxidase N-terminal domain-containing protein</fullName>
    </submittedName>
</protein>
<keyword evidence="4" id="KW-1185">Reference proteome</keyword>
<proteinExistence type="predicted"/>
<name>A0A7G5C5K0_9BACL</name>
<dbReference type="EMBL" id="CP041969">
    <property type="protein sequence ID" value="QMV44484.1"/>
    <property type="molecule type" value="Genomic_DNA"/>
</dbReference>
<accession>A0A7G5C5K0</accession>
<dbReference type="KEGG" id="cchl:FPL14_27425"/>
<dbReference type="Pfam" id="PF07833">
    <property type="entry name" value="Cu_amine_oxidN1"/>
    <property type="match status" value="1"/>
</dbReference>
<gene>
    <name evidence="3" type="ORF">FPL14_27425</name>
</gene>